<dbReference type="Gene3D" id="1.10.10.60">
    <property type="entry name" value="Homeodomain-like"/>
    <property type="match status" value="2"/>
</dbReference>
<feature type="transmembrane region" description="Helical" evidence="17">
    <location>
        <begin position="470"/>
        <end position="491"/>
    </location>
</feature>
<feature type="transmembrane region" description="Helical" evidence="17">
    <location>
        <begin position="827"/>
        <end position="850"/>
    </location>
</feature>
<evidence type="ECO:0000256" key="7">
    <source>
        <dbReference type="ARBA" id="ARBA00022692"/>
    </source>
</evidence>
<dbReference type="Proteomes" id="UP001374535">
    <property type="component" value="Chromosome 10"/>
</dbReference>
<evidence type="ECO:0000256" key="10">
    <source>
        <dbReference type="ARBA" id="ARBA00022970"/>
    </source>
</evidence>
<keyword evidence="5" id="KW-0813">Transport</keyword>
<feature type="transmembrane region" description="Helical" evidence="17">
    <location>
        <begin position="556"/>
        <end position="575"/>
    </location>
</feature>
<evidence type="ECO:0000256" key="11">
    <source>
        <dbReference type="ARBA" id="ARBA00022989"/>
    </source>
</evidence>
<evidence type="ECO:0000256" key="4">
    <source>
        <dbReference type="ARBA" id="ARBA00005590"/>
    </source>
</evidence>
<dbReference type="GO" id="GO:0009734">
    <property type="term" value="P:auxin-activated signaling pathway"/>
    <property type="evidence" value="ECO:0007669"/>
    <property type="project" value="UniProtKB-KW"/>
</dbReference>
<evidence type="ECO:0000256" key="9">
    <source>
        <dbReference type="ARBA" id="ARBA00022847"/>
    </source>
</evidence>
<feature type="domain" description="Myb-like" evidence="18">
    <location>
        <begin position="971"/>
        <end position="1021"/>
    </location>
</feature>
<name>A0AAQ3MQ26_VIGMU</name>
<dbReference type="Pfam" id="PF00249">
    <property type="entry name" value="Myb_DNA-binding"/>
    <property type="match status" value="2"/>
</dbReference>
<keyword evidence="12" id="KW-0238">DNA-binding</keyword>
<feature type="transmembrane region" description="Helical" evidence="17">
    <location>
        <begin position="406"/>
        <end position="426"/>
    </location>
</feature>
<feature type="transmembrane region" description="Helical" evidence="17">
    <location>
        <begin position="151"/>
        <end position="172"/>
    </location>
</feature>
<dbReference type="Pfam" id="PF01490">
    <property type="entry name" value="Aa_trans"/>
    <property type="match status" value="2"/>
</dbReference>
<feature type="transmembrane region" description="Helical" evidence="17">
    <location>
        <begin position="178"/>
        <end position="202"/>
    </location>
</feature>
<dbReference type="SMART" id="SM00717">
    <property type="entry name" value="SANT"/>
    <property type="match status" value="2"/>
</dbReference>
<dbReference type="GO" id="GO:0015293">
    <property type="term" value="F:symporter activity"/>
    <property type="evidence" value="ECO:0007669"/>
    <property type="project" value="UniProtKB-KW"/>
</dbReference>
<feature type="transmembrane region" description="Helical" evidence="17">
    <location>
        <begin position="275"/>
        <end position="294"/>
    </location>
</feature>
<evidence type="ECO:0000256" key="1">
    <source>
        <dbReference type="ARBA" id="ARBA00004123"/>
    </source>
</evidence>
<feature type="transmembrane region" description="Helical" evidence="17">
    <location>
        <begin position="353"/>
        <end position="369"/>
    </location>
</feature>
<comment type="subcellular location">
    <subcellularLocation>
        <location evidence="3">Cell membrane</location>
    </subcellularLocation>
    <subcellularLocation>
        <location evidence="2">Endomembrane system</location>
        <topology evidence="2">Multi-pass membrane protein</topology>
    </subcellularLocation>
    <subcellularLocation>
        <location evidence="1">Nucleus</location>
    </subcellularLocation>
</comment>
<dbReference type="PROSITE" id="PS50090">
    <property type="entry name" value="MYB_LIKE"/>
    <property type="match status" value="2"/>
</dbReference>
<evidence type="ECO:0000313" key="21">
    <source>
        <dbReference type="Proteomes" id="UP001374535"/>
    </source>
</evidence>
<dbReference type="InterPro" id="IPR017930">
    <property type="entry name" value="Myb_dom"/>
</dbReference>
<dbReference type="GO" id="GO:0012505">
    <property type="term" value="C:endomembrane system"/>
    <property type="evidence" value="ECO:0007669"/>
    <property type="project" value="UniProtKB-SubCell"/>
</dbReference>
<feature type="transmembrane region" description="Helical" evidence="17">
    <location>
        <begin position="55"/>
        <end position="74"/>
    </location>
</feature>
<dbReference type="InterPro" id="IPR009057">
    <property type="entry name" value="Homeodomain-like_sf"/>
</dbReference>
<organism evidence="20 21">
    <name type="scientific">Vigna mungo</name>
    <name type="common">Black gram</name>
    <name type="synonym">Phaseolus mungo</name>
    <dbReference type="NCBI Taxonomy" id="3915"/>
    <lineage>
        <taxon>Eukaryota</taxon>
        <taxon>Viridiplantae</taxon>
        <taxon>Streptophyta</taxon>
        <taxon>Embryophyta</taxon>
        <taxon>Tracheophyta</taxon>
        <taxon>Spermatophyta</taxon>
        <taxon>Magnoliopsida</taxon>
        <taxon>eudicotyledons</taxon>
        <taxon>Gunneridae</taxon>
        <taxon>Pentapetalae</taxon>
        <taxon>rosids</taxon>
        <taxon>fabids</taxon>
        <taxon>Fabales</taxon>
        <taxon>Fabaceae</taxon>
        <taxon>Papilionoideae</taxon>
        <taxon>50 kb inversion clade</taxon>
        <taxon>NPAAA clade</taxon>
        <taxon>indigoferoid/millettioid clade</taxon>
        <taxon>Phaseoleae</taxon>
        <taxon>Vigna</taxon>
    </lineage>
</organism>
<gene>
    <name evidence="20" type="ORF">V8G54_034044</name>
</gene>
<evidence type="ECO:0000256" key="13">
    <source>
        <dbReference type="ARBA" id="ARBA00023136"/>
    </source>
</evidence>
<feature type="transmembrane region" description="Helical" evidence="17">
    <location>
        <begin position="793"/>
        <end position="815"/>
    </location>
</feature>
<comment type="function">
    <text evidence="16">Carrier protein involved in proton-driven auxin influx. Mediates the formation of auxin gradient from developing leaves (site of auxin biosynthesis) to tips by contributing to the loading of auxin in vascular tissues and facilitating acropetal (base to tip) auxin transport within inner tissues of the root apex, and basipetal (tip to base) auxin transport within outer tissues of the root apex. May be involved in lateral roots and nodules formation.</text>
</comment>
<evidence type="ECO:0000259" key="18">
    <source>
        <dbReference type="PROSITE" id="PS50090"/>
    </source>
</evidence>
<feature type="transmembrane region" description="Helical" evidence="17">
    <location>
        <begin position="233"/>
        <end position="254"/>
    </location>
</feature>
<feature type="domain" description="HTH myb-type" evidence="19">
    <location>
        <begin position="971"/>
        <end position="1025"/>
    </location>
</feature>
<dbReference type="FunFam" id="1.10.10.60:FF:000204">
    <property type="entry name" value="transcription factor MYB80"/>
    <property type="match status" value="1"/>
</dbReference>
<evidence type="ECO:0000256" key="16">
    <source>
        <dbReference type="ARBA" id="ARBA00045588"/>
    </source>
</evidence>
<dbReference type="InterPro" id="IPR013057">
    <property type="entry name" value="AA_transpt_TM"/>
</dbReference>
<proteinExistence type="inferred from homology"/>
<keyword evidence="11 17" id="KW-1133">Transmembrane helix</keyword>
<protein>
    <submittedName>
        <fullName evidence="20">Uncharacterized protein</fullName>
    </submittedName>
</protein>
<keyword evidence="9" id="KW-0769">Symport</keyword>
<reference evidence="20 21" key="1">
    <citation type="journal article" date="2023" name="Life. Sci Alliance">
        <title>Evolutionary insights into 3D genome organization and epigenetic landscape of Vigna mungo.</title>
        <authorList>
            <person name="Junaid A."/>
            <person name="Singh B."/>
            <person name="Bhatia S."/>
        </authorList>
    </citation>
    <scope>NUCLEOTIDE SEQUENCE [LARGE SCALE GENOMIC DNA]</scope>
    <source>
        <strain evidence="20">Urdbean</strain>
    </source>
</reference>
<keyword evidence="10" id="KW-0029">Amino-acid transport</keyword>
<feature type="domain" description="Myb-like" evidence="18">
    <location>
        <begin position="918"/>
        <end position="970"/>
    </location>
</feature>
<keyword evidence="14" id="KW-0539">Nucleus</keyword>
<dbReference type="GO" id="GO:0003677">
    <property type="term" value="F:DNA binding"/>
    <property type="evidence" value="ECO:0007669"/>
    <property type="project" value="UniProtKB-KW"/>
</dbReference>
<feature type="transmembrane region" description="Helical" evidence="17">
    <location>
        <begin position="314"/>
        <end position="332"/>
    </location>
</feature>
<evidence type="ECO:0000256" key="8">
    <source>
        <dbReference type="ARBA" id="ARBA00022737"/>
    </source>
</evidence>
<dbReference type="PANTHER" id="PTHR48017">
    <property type="entry name" value="OS05G0424000 PROTEIN-RELATED"/>
    <property type="match status" value="1"/>
</dbReference>
<evidence type="ECO:0000259" key="19">
    <source>
        <dbReference type="PROSITE" id="PS51294"/>
    </source>
</evidence>
<keyword evidence="13 17" id="KW-0472">Membrane</keyword>
<evidence type="ECO:0000256" key="2">
    <source>
        <dbReference type="ARBA" id="ARBA00004127"/>
    </source>
</evidence>
<keyword evidence="7 17" id="KW-0812">Transmembrane</keyword>
<keyword evidence="21" id="KW-1185">Reference proteome</keyword>
<dbReference type="FunFam" id="1.10.10.60:FF:000001">
    <property type="entry name" value="MYB-related transcription factor"/>
    <property type="match status" value="1"/>
</dbReference>
<dbReference type="PROSITE" id="PS51294">
    <property type="entry name" value="HTH_MYB"/>
    <property type="match status" value="2"/>
</dbReference>
<evidence type="ECO:0000256" key="6">
    <source>
        <dbReference type="ARBA" id="ARBA00022475"/>
    </source>
</evidence>
<feature type="domain" description="HTH myb-type" evidence="19">
    <location>
        <begin position="920"/>
        <end position="970"/>
    </location>
</feature>
<dbReference type="GO" id="GO:0006865">
    <property type="term" value="P:amino acid transport"/>
    <property type="evidence" value="ECO:0007669"/>
    <property type="project" value="UniProtKB-KW"/>
</dbReference>
<feature type="transmembrane region" description="Helical" evidence="17">
    <location>
        <begin position="622"/>
        <end position="643"/>
    </location>
</feature>
<keyword evidence="6" id="KW-1003">Cell membrane</keyword>
<evidence type="ECO:0000256" key="15">
    <source>
        <dbReference type="ARBA" id="ARBA00023294"/>
    </source>
</evidence>
<keyword evidence="15" id="KW-0927">Auxin signaling pathway</keyword>
<feature type="transmembrane region" description="Helical" evidence="17">
    <location>
        <begin position="498"/>
        <end position="519"/>
    </location>
</feature>
<evidence type="ECO:0000256" key="17">
    <source>
        <dbReference type="SAM" id="Phobius"/>
    </source>
</evidence>
<evidence type="ECO:0000256" key="3">
    <source>
        <dbReference type="ARBA" id="ARBA00004236"/>
    </source>
</evidence>
<evidence type="ECO:0000256" key="14">
    <source>
        <dbReference type="ARBA" id="ARBA00023242"/>
    </source>
</evidence>
<sequence>MEVKNSLPSITSALVAYDEDGHVKRTGNLWSAVAHIITAVIGSGVLSLAWSTAQLGWIGGPLVVLCFATVTYVSSSLLSDCYRTCDSGKRNYSYMDAVRVNLGKRRTWLAGFLQFLTCYGTSCAYVLTTANSLRAILKANCYHKEGHQARCAYGGNTYMMIFGIVQIVMSFIPDLHNMVWVSVSAAVMSFAYSFIGLGLGFAKVIGKKFVLAENGRIMGSITGIPATNRANKLWLVFQALGDIAFAYPYALLLLEIQDTLKSTPPENQTMKKASMVAIIVTTFFYLACGCLGYGAFGNDTPGNILTGFGFYEPYWLVAFANACIILHLVGGYQMYSQPIYTTADRWWSKRFHEMYVISTVGIAILFPYFNQVLGVLGAINFWPLAVYFPVEIYLQQKQIGAWTKQWILLRMFSFVCFNVTLVGLFFDEQLLLAVKLFNPAIEFRPSDQEPCKIEKVQQLTAPHCWKLRTVWTAVAHIVTGVIGSGVLSLAWSIAQLGWIGGPLIIIFFACITLLSSFLLSNTYRGPDPELGPHRSSSYLDAVNLHKGEGNSRFCGVFVNVSLYGFGIAYVITAAISMRAIQISNCSLGKEDEGKCGFDGAYLMLIFGAIQVVLSQTPNFHNIQWLSIVAAITSFFYAFVGMWLSAGKITENGHAEGTISGIPTSSGFDKVWLVAQALGDIAFSYPFSVILIEIQDTLRSPPPEHLTMKRASTISVIITTFFYLCCGCLGYAAFGNETPGNLLTGFTSNAQHWLVDFANACIVIHLVGAYQVYSQPLFANVENWLRFKFPDSEFVNHVYLLKLPLLPAFQLSFLRLSFRTAYVASTTVIAMLFPYFNQILGVLAGIIYYPLSIYFPVEMYLSLSNIEPWTSKWIMLRGFSTVGFVVGLSIVKTNKSTDGVWDPYQFPGSLLLLDDEELYDNVKRGQWTPEEDHKLSSYIAQHGTRNWRLIPKNAGLQRCGKSCRLRWTNYLRPDLKHGQFSDSEEQTIVKLHSVFGNRWSLIAAQLPGRTDNDVKNHWNTKLKKKLSGMGIDPVTHKPFSHLMAEIATTLAPPQAAHLAEAALGCFKDEVLHLLTKKPINFHGQHSAAVLGNNFTDYINCKPDEKDATVEKIKFDLSKAMQQESEMMPSNKPWDSTANTSASFVMPYSVFPTISGYQFSPSSFANKGDASPWSQSVCTGSTCTALDRQSQLHEKLEEENGDDSEATKEIRNLSNIFNSDCVVWDLPADDLINPMV</sequence>
<evidence type="ECO:0000256" key="5">
    <source>
        <dbReference type="ARBA" id="ARBA00022448"/>
    </source>
</evidence>
<dbReference type="AlphaFoldDB" id="A0AAQ3MQ26"/>
<dbReference type="GO" id="GO:0005634">
    <property type="term" value="C:nucleus"/>
    <property type="evidence" value="ECO:0007669"/>
    <property type="project" value="UniProtKB-SubCell"/>
</dbReference>
<feature type="transmembrane region" description="Helical" evidence="17">
    <location>
        <begin position="29"/>
        <end position="48"/>
    </location>
</feature>
<evidence type="ECO:0000313" key="20">
    <source>
        <dbReference type="EMBL" id="WVY94956.1"/>
    </source>
</evidence>
<feature type="transmembrane region" description="Helical" evidence="17">
    <location>
        <begin position="108"/>
        <end position="130"/>
    </location>
</feature>
<feature type="transmembrane region" description="Helical" evidence="17">
    <location>
        <begin position="375"/>
        <end position="394"/>
    </location>
</feature>
<keyword evidence="8" id="KW-0677">Repeat</keyword>
<dbReference type="GO" id="GO:0005886">
    <property type="term" value="C:plasma membrane"/>
    <property type="evidence" value="ECO:0007669"/>
    <property type="project" value="UniProtKB-SubCell"/>
</dbReference>
<dbReference type="EMBL" id="CP144691">
    <property type="protein sequence ID" value="WVY94956.1"/>
    <property type="molecule type" value="Genomic_DNA"/>
</dbReference>
<comment type="similarity">
    <text evidence="4">Belongs to the amino acid/polyamine transporter 2 family. Amino acid/auxin permease (AAAP) (TC 2.A.18.1) subfamily.</text>
</comment>
<accession>A0AAQ3MQ26</accession>
<feature type="transmembrane region" description="Helical" evidence="17">
    <location>
        <begin position="711"/>
        <end position="733"/>
    </location>
</feature>
<dbReference type="CDD" id="cd00167">
    <property type="entry name" value="SANT"/>
    <property type="match status" value="2"/>
</dbReference>
<feature type="transmembrane region" description="Helical" evidence="17">
    <location>
        <begin position="596"/>
        <end position="616"/>
    </location>
</feature>
<evidence type="ECO:0000256" key="12">
    <source>
        <dbReference type="ARBA" id="ARBA00023125"/>
    </source>
</evidence>
<dbReference type="SUPFAM" id="SSF46689">
    <property type="entry name" value="Homeodomain-like"/>
    <property type="match status" value="1"/>
</dbReference>
<dbReference type="InterPro" id="IPR001005">
    <property type="entry name" value="SANT/Myb"/>
</dbReference>